<evidence type="ECO:0000259" key="1">
    <source>
        <dbReference type="PROSITE" id="PS51186"/>
    </source>
</evidence>
<dbReference type="Proteomes" id="UP000297540">
    <property type="component" value="Unassembled WGS sequence"/>
</dbReference>
<evidence type="ECO:0000313" key="3">
    <source>
        <dbReference type="Proteomes" id="UP000297540"/>
    </source>
</evidence>
<dbReference type="PANTHER" id="PTHR43792">
    <property type="entry name" value="GNAT FAMILY, PUTATIVE (AFU_ORTHOLOGUE AFUA_3G00765)-RELATED-RELATED"/>
    <property type="match status" value="1"/>
</dbReference>
<keyword evidence="2" id="KW-0808">Transferase</keyword>
<organism evidence="2 3">
    <name type="scientific">Mucilaginibacter psychrotolerans</name>
    <dbReference type="NCBI Taxonomy" id="1524096"/>
    <lineage>
        <taxon>Bacteria</taxon>
        <taxon>Pseudomonadati</taxon>
        <taxon>Bacteroidota</taxon>
        <taxon>Sphingobacteriia</taxon>
        <taxon>Sphingobacteriales</taxon>
        <taxon>Sphingobacteriaceae</taxon>
        <taxon>Mucilaginibacter</taxon>
    </lineage>
</organism>
<dbReference type="InterPro" id="IPR016181">
    <property type="entry name" value="Acyl_CoA_acyltransferase"/>
</dbReference>
<name>A0A4Y8RY73_9SPHI</name>
<dbReference type="RefSeq" id="WP_133236970.1">
    <property type="nucleotide sequence ID" value="NZ_SOZE01000058.1"/>
</dbReference>
<dbReference type="InterPro" id="IPR000182">
    <property type="entry name" value="GNAT_dom"/>
</dbReference>
<accession>A0A4Y8RY73</accession>
<dbReference type="Pfam" id="PF13302">
    <property type="entry name" value="Acetyltransf_3"/>
    <property type="match status" value="1"/>
</dbReference>
<dbReference type="GO" id="GO:0016747">
    <property type="term" value="F:acyltransferase activity, transferring groups other than amino-acyl groups"/>
    <property type="evidence" value="ECO:0007669"/>
    <property type="project" value="InterPro"/>
</dbReference>
<comment type="caution">
    <text evidence="2">The sequence shown here is derived from an EMBL/GenBank/DDBJ whole genome shotgun (WGS) entry which is preliminary data.</text>
</comment>
<dbReference type="EMBL" id="SOZE01000058">
    <property type="protein sequence ID" value="TFF30380.1"/>
    <property type="molecule type" value="Genomic_DNA"/>
</dbReference>
<dbReference type="PROSITE" id="PS51186">
    <property type="entry name" value="GNAT"/>
    <property type="match status" value="1"/>
</dbReference>
<reference evidence="2 3" key="1">
    <citation type="journal article" date="2017" name="Int. J. Syst. Evol. Microbiol.">
        <title>Mucilaginibacterpsychrotolerans sp. nov., isolated from peatlands.</title>
        <authorList>
            <person name="Deng Y."/>
            <person name="Shen L."/>
            <person name="Xu B."/>
            <person name="Liu Y."/>
            <person name="Gu Z."/>
            <person name="Liu H."/>
            <person name="Zhou Y."/>
        </authorList>
    </citation>
    <scope>NUCLEOTIDE SEQUENCE [LARGE SCALE GENOMIC DNA]</scope>
    <source>
        <strain evidence="2 3">NH7-4</strain>
    </source>
</reference>
<feature type="domain" description="N-acetyltransferase" evidence="1">
    <location>
        <begin position="10"/>
        <end position="168"/>
    </location>
</feature>
<dbReference type="Gene3D" id="3.40.630.30">
    <property type="match status" value="1"/>
</dbReference>
<dbReference type="InterPro" id="IPR051531">
    <property type="entry name" value="N-acetyltransferase"/>
</dbReference>
<evidence type="ECO:0000313" key="2">
    <source>
        <dbReference type="EMBL" id="TFF30380.1"/>
    </source>
</evidence>
<protein>
    <submittedName>
        <fullName evidence="2">N-acetyltransferase</fullName>
    </submittedName>
</protein>
<dbReference type="SUPFAM" id="SSF55729">
    <property type="entry name" value="Acyl-CoA N-acyltransferases (Nat)"/>
    <property type="match status" value="1"/>
</dbReference>
<dbReference type="OrthoDB" id="9798081at2"/>
<dbReference type="PANTHER" id="PTHR43792:SF1">
    <property type="entry name" value="N-ACETYLTRANSFERASE DOMAIN-CONTAINING PROTEIN"/>
    <property type="match status" value="1"/>
</dbReference>
<dbReference type="AlphaFoldDB" id="A0A4Y8RY73"/>
<gene>
    <name evidence="2" type="ORF">E2R66_27495</name>
</gene>
<sequence length="168" mass="18631">MSFILQTERLGLRQLSTADAPFILQLLNTPGWLKFIGDKKVYTLTDAEKYLIDGPIKSYHDNGFGLYLVADKDTGEPIGMCGIIKRDTLDCPDIGYALMPEYIGKGYAYEIAAAVLQYAQRDLQLSALCAITLPINIPSKNLLEKLGFKSQGPFQMAGSTETLLLYRI</sequence>
<dbReference type="CDD" id="cd04301">
    <property type="entry name" value="NAT_SF"/>
    <property type="match status" value="1"/>
</dbReference>
<proteinExistence type="predicted"/>
<keyword evidence="3" id="KW-1185">Reference proteome</keyword>